<dbReference type="InterPro" id="IPR021151">
    <property type="entry name" value="GINS_A"/>
</dbReference>
<keyword evidence="11" id="KW-1185">Reference proteome</keyword>
<keyword evidence="5" id="KW-0235">DNA replication</keyword>
<feature type="domain" description="GINS subunit" evidence="8">
    <location>
        <begin position="78"/>
        <end position="200"/>
    </location>
</feature>
<comment type="subcellular location">
    <subcellularLocation>
        <location evidence="1">Nucleus</location>
    </subcellularLocation>
</comment>
<name>A0A2X0KQD3_9BASI</name>
<sequence>MSVSRLRQLGPTPGDLEFLAMERTIEIVPSVKVPLVEGLDGPSIRYGPLNPPQKSTVPLWFAVHLKKKRKCRIIAPTWLAIPRLENTLQEETTDEGFSDLPRDYLEVSKILLEVQVPYSKLSQMGLIRIDRVRSVVNHNSASDDVAQPDKVRLLLKDIREARQAKVRAGLAALNPIHLAMPNLASLEVNELRPFFALAHKRMSMLDPEAERHEEIEQLWLEKPNEAARRAELGEYEAGGGGARSDRDGTEFSGAGGGDGSIY</sequence>
<dbReference type="Pfam" id="PF05916">
    <property type="entry name" value="Sld5"/>
    <property type="match status" value="1"/>
</dbReference>
<proteinExistence type="inferred from homology"/>
<dbReference type="Proteomes" id="UP000249723">
    <property type="component" value="Unassembled WGS sequence"/>
</dbReference>
<evidence type="ECO:0000313" key="10">
    <source>
        <dbReference type="EMBL" id="SCZ96052.1"/>
    </source>
</evidence>
<dbReference type="CDD" id="cd21694">
    <property type="entry name" value="GINS_B_Psf2"/>
    <property type="match status" value="1"/>
</dbReference>
<dbReference type="OrthoDB" id="1938138at2759"/>
<dbReference type="CDD" id="cd11712">
    <property type="entry name" value="GINS_A_psf2"/>
    <property type="match status" value="1"/>
</dbReference>
<dbReference type="GO" id="GO:0000811">
    <property type="term" value="C:GINS complex"/>
    <property type="evidence" value="ECO:0007669"/>
    <property type="project" value="TreeGrafter"/>
</dbReference>
<evidence type="ECO:0000256" key="6">
    <source>
        <dbReference type="ARBA" id="ARBA00023242"/>
    </source>
</evidence>
<feature type="region of interest" description="Disordered" evidence="7">
    <location>
        <begin position="230"/>
        <end position="262"/>
    </location>
</feature>
<gene>
    <name evidence="10" type="ORF">BZ3500_MVSOF-1268-A1-R1_CHR8-1G09972</name>
</gene>
<evidence type="ECO:0000256" key="2">
    <source>
        <dbReference type="ARBA" id="ARBA00010565"/>
    </source>
</evidence>
<dbReference type="GO" id="GO:0000727">
    <property type="term" value="P:double-strand break repair via break-induced replication"/>
    <property type="evidence" value="ECO:0007669"/>
    <property type="project" value="TreeGrafter"/>
</dbReference>
<feature type="domain" description="DNA replication complex GINS protein PSF2 N-terminal" evidence="9">
    <location>
        <begin position="12"/>
        <end position="74"/>
    </location>
</feature>
<organism evidence="10 11">
    <name type="scientific">Microbotryum saponariae</name>
    <dbReference type="NCBI Taxonomy" id="289078"/>
    <lineage>
        <taxon>Eukaryota</taxon>
        <taxon>Fungi</taxon>
        <taxon>Dikarya</taxon>
        <taxon>Basidiomycota</taxon>
        <taxon>Pucciniomycotina</taxon>
        <taxon>Microbotryomycetes</taxon>
        <taxon>Microbotryales</taxon>
        <taxon>Microbotryaceae</taxon>
        <taxon>Microbotryum</taxon>
    </lineage>
</organism>
<reference evidence="11" key="1">
    <citation type="submission" date="2016-10" db="EMBL/GenBank/DDBJ databases">
        <authorList>
            <person name="Jeantristanb JTB J.-T."/>
            <person name="Ricardo R."/>
        </authorList>
    </citation>
    <scope>NUCLEOTIDE SEQUENCE [LARGE SCALE GENOMIC DNA]</scope>
</reference>
<evidence type="ECO:0000256" key="3">
    <source>
        <dbReference type="ARBA" id="ARBA00013969"/>
    </source>
</evidence>
<dbReference type="EMBL" id="FMWP01000087">
    <property type="protein sequence ID" value="SCZ96052.1"/>
    <property type="molecule type" value="Genomic_DNA"/>
</dbReference>
<dbReference type="PANTHER" id="PTHR12772:SF0">
    <property type="entry name" value="DNA REPLICATION COMPLEX GINS PROTEIN PSF2"/>
    <property type="match status" value="1"/>
</dbReference>
<dbReference type="Gene3D" id="1.20.58.1020">
    <property type="match status" value="1"/>
</dbReference>
<protein>
    <recommendedName>
        <fullName evidence="4">DNA replication complex GINS protein PSF2</fullName>
    </recommendedName>
    <alternativeName>
        <fullName evidence="3">DNA replication complex GINS protein psf2</fullName>
    </alternativeName>
</protein>
<evidence type="ECO:0000256" key="5">
    <source>
        <dbReference type="ARBA" id="ARBA00022705"/>
    </source>
</evidence>
<dbReference type="SUPFAM" id="SSF160059">
    <property type="entry name" value="PriA/YqbF domain"/>
    <property type="match status" value="1"/>
</dbReference>
<dbReference type="SUPFAM" id="SSF158573">
    <property type="entry name" value="GINS helical bundle-like"/>
    <property type="match status" value="1"/>
</dbReference>
<feature type="compositionally biased region" description="Gly residues" evidence="7">
    <location>
        <begin position="253"/>
        <end position="262"/>
    </location>
</feature>
<keyword evidence="6" id="KW-0539">Nucleus</keyword>
<dbReference type="InterPro" id="IPR036224">
    <property type="entry name" value="GINS_bundle-like_dom_sf"/>
</dbReference>
<dbReference type="InterPro" id="IPR007257">
    <property type="entry name" value="GINS_Psf2"/>
</dbReference>
<evidence type="ECO:0000259" key="9">
    <source>
        <dbReference type="Pfam" id="PF25005"/>
    </source>
</evidence>
<dbReference type="Pfam" id="PF25005">
    <property type="entry name" value="PSF2_N"/>
    <property type="match status" value="1"/>
</dbReference>
<evidence type="ECO:0000256" key="4">
    <source>
        <dbReference type="ARBA" id="ARBA00015139"/>
    </source>
</evidence>
<accession>A0A2X0KQD3</accession>
<dbReference type="GO" id="GO:0006260">
    <property type="term" value="P:DNA replication"/>
    <property type="evidence" value="ECO:0007669"/>
    <property type="project" value="UniProtKB-KW"/>
</dbReference>
<comment type="similarity">
    <text evidence="2">Belongs to the GINS2/PSF2 family.</text>
</comment>
<dbReference type="Gene3D" id="3.40.5.50">
    <property type="match status" value="1"/>
</dbReference>
<dbReference type="PANTHER" id="PTHR12772">
    <property type="entry name" value="DNA REPLICATION COMPLEX GINS PROTEIN PSF2"/>
    <property type="match status" value="1"/>
</dbReference>
<evidence type="ECO:0000256" key="1">
    <source>
        <dbReference type="ARBA" id="ARBA00004123"/>
    </source>
</evidence>
<evidence type="ECO:0000256" key="7">
    <source>
        <dbReference type="SAM" id="MobiDB-lite"/>
    </source>
</evidence>
<evidence type="ECO:0000259" key="8">
    <source>
        <dbReference type="Pfam" id="PF05916"/>
    </source>
</evidence>
<dbReference type="InterPro" id="IPR056784">
    <property type="entry name" value="PSF2_N"/>
</dbReference>
<dbReference type="AlphaFoldDB" id="A0A2X0KQD3"/>
<evidence type="ECO:0000313" key="11">
    <source>
        <dbReference type="Proteomes" id="UP000249723"/>
    </source>
</evidence>
<dbReference type="STRING" id="289078.A0A2X0KQD3"/>